<evidence type="ECO:0000313" key="2">
    <source>
        <dbReference type="Proteomes" id="UP001172386"/>
    </source>
</evidence>
<keyword evidence="2" id="KW-1185">Reference proteome</keyword>
<proteinExistence type="predicted"/>
<reference evidence="1" key="1">
    <citation type="submission" date="2022-10" db="EMBL/GenBank/DDBJ databases">
        <title>Culturing micro-colonial fungi from biological soil crusts in the Mojave desert and describing Neophaeococcomyces mojavensis, and introducing the new genera and species Taxawa tesnikishii.</title>
        <authorList>
            <person name="Kurbessoian T."/>
            <person name="Stajich J.E."/>
        </authorList>
    </citation>
    <scope>NUCLEOTIDE SEQUENCE</scope>
    <source>
        <strain evidence="1">JES_112</strain>
    </source>
</reference>
<sequence>MASTGNLTWLITGSSSGFGLALSQHILKAKHNLVSVSRHASPDQCLLDLSSGSSSPTLHHIQVDLSVSNPAAIKQPITIFLAQHPDIQIDIVINNAAITHFAPLEYITPEILFETMNVNFYSPLWMTQALLPHLRSSKNGLEKVIVNISSTQGKAADPSEVAYDASKHALEALSTVLAAEVAPFGIRTIVANLGSFRTQFSGKGSYHNVASESTSKTAGDADEQVQSSNDPYGENHPVAVRMRMVASLSSNPTIARGDPAKGAAVLFDAVTRKGAVDEALQKQRRWSSEKGDGKGRVERLVLGSDSQPKMEDVARQFVMEVESCRDVSSLANADDVK</sequence>
<gene>
    <name evidence="1" type="ORF">H2198_007892</name>
</gene>
<protein>
    <submittedName>
        <fullName evidence="1">Uncharacterized protein</fullName>
    </submittedName>
</protein>
<evidence type="ECO:0000313" key="1">
    <source>
        <dbReference type="EMBL" id="KAJ9652890.1"/>
    </source>
</evidence>
<organism evidence="1 2">
    <name type="scientific">Neophaeococcomyces mojaviensis</name>
    <dbReference type="NCBI Taxonomy" id="3383035"/>
    <lineage>
        <taxon>Eukaryota</taxon>
        <taxon>Fungi</taxon>
        <taxon>Dikarya</taxon>
        <taxon>Ascomycota</taxon>
        <taxon>Pezizomycotina</taxon>
        <taxon>Eurotiomycetes</taxon>
        <taxon>Chaetothyriomycetidae</taxon>
        <taxon>Chaetothyriales</taxon>
        <taxon>Chaetothyriales incertae sedis</taxon>
        <taxon>Neophaeococcomyces</taxon>
    </lineage>
</organism>
<dbReference type="EMBL" id="JAPDRQ010000178">
    <property type="protein sequence ID" value="KAJ9652890.1"/>
    <property type="molecule type" value="Genomic_DNA"/>
</dbReference>
<dbReference type="Proteomes" id="UP001172386">
    <property type="component" value="Unassembled WGS sequence"/>
</dbReference>
<comment type="caution">
    <text evidence="1">The sequence shown here is derived from an EMBL/GenBank/DDBJ whole genome shotgun (WGS) entry which is preliminary data.</text>
</comment>
<accession>A0ACC2ZYW1</accession>
<name>A0ACC2ZYW1_9EURO</name>